<dbReference type="Pfam" id="PF10102">
    <property type="entry name" value="DUF2341"/>
    <property type="match status" value="1"/>
</dbReference>
<sequence length="391" mass="44626">MPAVMKHLLLPFFFFCLPTDARVQQTAQWPWFCEIRLDTTPSGANVSGDVSNYPLAVQLSANIFDFSKARANGADIRFSTTPGGPFLPHSIEWWDPVNKKALVWVKVPLIKGNTVQQVIYMHWGNENAQAEDHSTEVFPVQEGFTGVWHLNEPGNTLPDGYKDATANAAHATGVNMRPVCTVDGPLGKAQQFHYEDAQWIKIDNEKRKLFDLTNQLTFSIWAIADSYSNKGDENKRVLPGYETMFAKGDNSWRLQKFGIRNWHQPEAELIEICVERLSPRGDLCVVGRTDMKTQQWYHITGVHDYPYVKLYVNGVLDKTEKFDTEWKTDDHPVGIGNQSQFPEKGGRNWDGVLDEARVIGQAKDEHWIKLDYESQRPGSRLLWFGKTQQRK</sequence>
<dbReference type="EMBL" id="RMBX01000003">
    <property type="protein sequence ID" value="RPD42041.1"/>
    <property type="molecule type" value="Genomic_DNA"/>
</dbReference>
<keyword evidence="4" id="KW-1185">Reference proteome</keyword>
<dbReference type="GO" id="GO:0005975">
    <property type="term" value="P:carbohydrate metabolic process"/>
    <property type="evidence" value="ECO:0007669"/>
    <property type="project" value="UniProtKB-ARBA"/>
</dbReference>
<name>A0A3N4ME40_9BACT</name>
<dbReference type="InterPro" id="IPR018765">
    <property type="entry name" value="DUF2341"/>
</dbReference>
<dbReference type="OrthoDB" id="1037816at2"/>
<dbReference type="SUPFAM" id="SSF49899">
    <property type="entry name" value="Concanavalin A-like lectins/glucanases"/>
    <property type="match status" value="1"/>
</dbReference>
<evidence type="ECO:0000256" key="1">
    <source>
        <dbReference type="SAM" id="SignalP"/>
    </source>
</evidence>
<dbReference type="Gene3D" id="2.60.120.200">
    <property type="match status" value="1"/>
</dbReference>
<evidence type="ECO:0000313" key="4">
    <source>
        <dbReference type="Proteomes" id="UP000279089"/>
    </source>
</evidence>
<dbReference type="GO" id="GO:0004553">
    <property type="term" value="F:hydrolase activity, hydrolyzing O-glycosyl compounds"/>
    <property type="evidence" value="ECO:0007669"/>
    <property type="project" value="UniProtKB-ARBA"/>
</dbReference>
<dbReference type="AlphaFoldDB" id="A0A3N4ME40"/>
<dbReference type="Proteomes" id="UP000279089">
    <property type="component" value="Unassembled WGS sequence"/>
</dbReference>
<feature type="signal peptide" evidence="1">
    <location>
        <begin position="1"/>
        <end position="21"/>
    </location>
</feature>
<gene>
    <name evidence="3" type="ORF">EG028_07775</name>
</gene>
<keyword evidence="1" id="KW-0732">Signal</keyword>
<feature type="chain" id="PRO_5018136637" evidence="1">
    <location>
        <begin position="22"/>
        <end position="391"/>
    </location>
</feature>
<organism evidence="3 4">
    <name type="scientific">Chitinophaga barathri</name>
    <dbReference type="NCBI Taxonomy" id="1647451"/>
    <lineage>
        <taxon>Bacteria</taxon>
        <taxon>Pseudomonadati</taxon>
        <taxon>Bacteroidota</taxon>
        <taxon>Chitinophagia</taxon>
        <taxon>Chitinophagales</taxon>
        <taxon>Chitinophagaceae</taxon>
        <taxon>Chitinophaga</taxon>
    </lineage>
</organism>
<dbReference type="Pfam" id="PF13385">
    <property type="entry name" value="Laminin_G_3"/>
    <property type="match status" value="1"/>
</dbReference>
<protein>
    <submittedName>
        <fullName evidence="3">DUF2341 domain-containing protein</fullName>
    </submittedName>
</protein>
<accession>A0A3N4ME40</accession>
<proteinExistence type="predicted"/>
<evidence type="ECO:0000313" key="3">
    <source>
        <dbReference type="EMBL" id="RPD42041.1"/>
    </source>
</evidence>
<reference evidence="4" key="1">
    <citation type="submission" date="2018-11" db="EMBL/GenBank/DDBJ databases">
        <title>Chitinophaga lutea sp.nov., isolate from arsenic contaminated soil.</title>
        <authorList>
            <person name="Zong Y."/>
        </authorList>
    </citation>
    <scope>NUCLEOTIDE SEQUENCE [LARGE SCALE GENOMIC DNA]</scope>
    <source>
        <strain evidence="4">YLT18</strain>
    </source>
</reference>
<dbReference type="InterPro" id="IPR013320">
    <property type="entry name" value="ConA-like_dom_sf"/>
</dbReference>
<feature type="domain" description="DUF2341" evidence="2">
    <location>
        <begin position="72"/>
        <end position="146"/>
    </location>
</feature>
<comment type="caution">
    <text evidence="3">The sequence shown here is derived from an EMBL/GenBank/DDBJ whole genome shotgun (WGS) entry which is preliminary data.</text>
</comment>
<evidence type="ECO:0000259" key="2">
    <source>
        <dbReference type="Pfam" id="PF10102"/>
    </source>
</evidence>